<organism evidence="2 3">
    <name type="scientific">Leucobacter exalbidus</name>
    <dbReference type="NCBI Taxonomy" id="662960"/>
    <lineage>
        <taxon>Bacteria</taxon>
        <taxon>Bacillati</taxon>
        <taxon>Actinomycetota</taxon>
        <taxon>Actinomycetes</taxon>
        <taxon>Micrococcales</taxon>
        <taxon>Microbacteriaceae</taxon>
        <taxon>Leucobacter</taxon>
    </lineage>
</organism>
<protein>
    <submittedName>
        <fullName evidence="2">Ribonuclease HI</fullName>
    </submittedName>
</protein>
<name>A0A940PQ83_9MICO</name>
<feature type="signal peptide" evidence="1">
    <location>
        <begin position="1"/>
        <end position="27"/>
    </location>
</feature>
<evidence type="ECO:0000313" key="2">
    <source>
        <dbReference type="EMBL" id="MBP1325609.1"/>
    </source>
</evidence>
<dbReference type="RefSeq" id="WP_209704623.1">
    <property type="nucleotide sequence ID" value="NZ_JAFIDA010000001.1"/>
</dbReference>
<evidence type="ECO:0000256" key="1">
    <source>
        <dbReference type="SAM" id="SignalP"/>
    </source>
</evidence>
<evidence type="ECO:0000313" key="3">
    <source>
        <dbReference type="Proteomes" id="UP000675163"/>
    </source>
</evidence>
<dbReference type="Proteomes" id="UP000675163">
    <property type="component" value="Unassembled WGS sequence"/>
</dbReference>
<proteinExistence type="predicted"/>
<dbReference type="EMBL" id="JAFIDA010000001">
    <property type="protein sequence ID" value="MBP1325609.1"/>
    <property type="molecule type" value="Genomic_DNA"/>
</dbReference>
<sequence length="161" mass="17032">MSFIKTTTKIASAFGIAGLALSLASCSGGQSVAEACDVALKTMTEVQTESDTALTDSAASDNSLTEMFAGFEDIALKAQQTVENPEVAEALKGIATDYAKIAKSVEGEEGSNMPSLEDIDYTDPKALEEFQKKTEAFTEKVESLAKSFSGSSETLQELCKF</sequence>
<accession>A0A940PQ83</accession>
<gene>
    <name evidence="2" type="ORF">JOF28_000841</name>
</gene>
<dbReference type="PROSITE" id="PS51257">
    <property type="entry name" value="PROKAR_LIPOPROTEIN"/>
    <property type="match status" value="1"/>
</dbReference>
<keyword evidence="3" id="KW-1185">Reference proteome</keyword>
<keyword evidence="1" id="KW-0732">Signal</keyword>
<reference evidence="2" key="1">
    <citation type="submission" date="2021-02" db="EMBL/GenBank/DDBJ databases">
        <title>Sequencing the genomes of 1000 actinobacteria strains.</title>
        <authorList>
            <person name="Klenk H.-P."/>
        </authorList>
    </citation>
    <scope>NUCLEOTIDE SEQUENCE</scope>
    <source>
        <strain evidence="2">DSM 22850</strain>
    </source>
</reference>
<comment type="caution">
    <text evidence="2">The sequence shown here is derived from an EMBL/GenBank/DDBJ whole genome shotgun (WGS) entry which is preliminary data.</text>
</comment>
<feature type="chain" id="PRO_5039488493" evidence="1">
    <location>
        <begin position="28"/>
        <end position="161"/>
    </location>
</feature>
<dbReference type="AlphaFoldDB" id="A0A940PQ83"/>